<keyword evidence="1" id="KW-0479">Metal-binding</keyword>
<proteinExistence type="predicted"/>
<dbReference type="Gene3D" id="4.10.60.10">
    <property type="entry name" value="Zinc finger, CCHC-type"/>
    <property type="match status" value="1"/>
</dbReference>
<name>A0AAQ3TNQ0_PASNO</name>
<dbReference type="SUPFAM" id="SSF57756">
    <property type="entry name" value="Retrovirus zinc finger-like domains"/>
    <property type="match status" value="1"/>
</dbReference>
<dbReference type="GO" id="GO:0008270">
    <property type="term" value="F:zinc ion binding"/>
    <property type="evidence" value="ECO:0007669"/>
    <property type="project" value="UniProtKB-KW"/>
</dbReference>
<dbReference type="EMBL" id="CP144749">
    <property type="protein sequence ID" value="WVZ76785.1"/>
    <property type="molecule type" value="Genomic_DNA"/>
</dbReference>
<organism evidence="4 5">
    <name type="scientific">Paspalum notatum var. saurae</name>
    <dbReference type="NCBI Taxonomy" id="547442"/>
    <lineage>
        <taxon>Eukaryota</taxon>
        <taxon>Viridiplantae</taxon>
        <taxon>Streptophyta</taxon>
        <taxon>Embryophyta</taxon>
        <taxon>Tracheophyta</taxon>
        <taxon>Spermatophyta</taxon>
        <taxon>Magnoliopsida</taxon>
        <taxon>Liliopsida</taxon>
        <taxon>Poales</taxon>
        <taxon>Poaceae</taxon>
        <taxon>PACMAD clade</taxon>
        <taxon>Panicoideae</taxon>
        <taxon>Andropogonodae</taxon>
        <taxon>Paspaleae</taxon>
        <taxon>Paspalinae</taxon>
        <taxon>Paspalum</taxon>
    </lineage>
</organism>
<dbReference type="AlphaFoldDB" id="A0AAQ3TNQ0"/>
<dbReference type="InterPro" id="IPR001878">
    <property type="entry name" value="Znf_CCHC"/>
</dbReference>
<dbReference type="PROSITE" id="PS50158">
    <property type="entry name" value="ZF_CCHC"/>
    <property type="match status" value="1"/>
</dbReference>
<evidence type="ECO:0000259" key="3">
    <source>
        <dbReference type="PROSITE" id="PS50158"/>
    </source>
</evidence>
<feature type="domain" description="CCHC-type" evidence="3">
    <location>
        <begin position="290"/>
        <end position="306"/>
    </location>
</feature>
<dbReference type="PANTHER" id="PTHR34676">
    <property type="entry name" value="DUF4219 DOMAIN-CONTAINING PROTEIN-RELATED"/>
    <property type="match status" value="1"/>
</dbReference>
<dbReference type="Pfam" id="PF00098">
    <property type="entry name" value="zf-CCHC"/>
    <property type="match status" value="1"/>
</dbReference>
<keyword evidence="1" id="KW-0863">Zinc-finger</keyword>
<evidence type="ECO:0000313" key="5">
    <source>
        <dbReference type="Proteomes" id="UP001341281"/>
    </source>
</evidence>
<feature type="region of interest" description="Disordered" evidence="2">
    <location>
        <begin position="329"/>
        <end position="358"/>
    </location>
</feature>
<dbReference type="SMART" id="SM00343">
    <property type="entry name" value="ZnF_C2HC"/>
    <property type="match status" value="1"/>
</dbReference>
<accession>A0AAQ3TNQ0</accession>
<dbReference type="InterPro" id="IPR036875">
    <property type="entry name" value="Znf_CCHC_sf"/>
</dbReference>
<dbReference type="PANTHER" id="PTHR34676:SF8">
    <property type="entry name" value="TRANSMEMBRANE PROTEIN"/>
    <property type="match status" value="1"/>
</dbReference>
<keyword evidence="1" id="KW-0862">Zinc</keyword>
<evidence type="ECO:0000313" key="4">
    <source>
        <dbReference type="EMBL" id="WVZ76785.1"/>
    </source>
</evidence>
<evidence type="ECO:0000256" key="2">
    <source>
        <dbReference type="SAM" id="MobiDB-lite"/>
    </source>
</evidence>
<sequence length="358" mass="40608">MGQVRPRRKFPEVSRFLTSKPGVQRRIGLLGTWRTSEDCVEAKKIKSSSWSSVPDISVAERTTQDIVTQHEANAKAINFLFSRLGPMDYERVSHLKTAREIWSLLSAHHEGTVRIKARLVETYRREYENFVQKPGESVDDLFGRFQSIINKLRVNSAPAALPYSDHQQAVKLLYALDRKIWEIKVNSIIESAGYDTIGVEALYSKLKATEVDHKMRDSLTCTGSKSLALATPSSESVTNPMLYNFSFSALMSVAEEQLATLGDDELCLVSSRFQCAYDNRMSKKRGERPKCFECGEVGHFITECPNKNDYYKKGKSYFCNSDKYHSGKAGFDKHRSSKHGSGKRSFGKKNFQKAFKSY</sequence>
<reference evidence="4 5" key="1">
    <citation type="submission" date="2024-02" db="EMBL/GenBank/DDBJ databases">
        <title>High-quality chromosome-scale genome assembly of Pensacola bahiagrass (Paspalum notatum Flugge var. saurae).</title>
        <authorList>
            <person name="Vega J.M."/>
            <person name="Podio M."/>
            <person name="Orjuela J."/>
            <person name="Siena L.A."/>
            <person name="Pessino S.C."/>
            <person name="Combes M.C."/>
            <person name="Mariac C."/>
            <person name="Albertini E."/>
            <person name="Pupilli F."/>
            <person name="Ortiz J.P.A."/>
            <person name="Leblanc O."/>
        </authorList>
    </citation>
    <scope>NUCLEOTIDE SEQUENCE [LARGE SCALE GENOMIC DNA]</scope>
    <source>
        <strain evidence="4">R1</strain>
        <tissue evidence="4">Leaf</tissue>
    </source>
</reference>
<evidence type="ECO:0000256" key="1">
    <source>
        <dbReference type="PROSITE-ProRule" id="PRU00047"/>
    </source>
</evidence>
<protein>
    <recommendedName>
        <fullName evidence="3">CCHC-type domain-containing protein</fullName>
    </recommendedName>
</protein>
<feature type="compositionally biased region" description="Basic residues" evidence="2">
    <location>
        <begin position="335"/>
        <end position="351"/>
    </location>
</feature>
<dbReference type="GO" id="GO:0003676">
    <property type="term" value="F:nucleic acid binding"/>
    <property type="evidence" value="ECO:0007669"/>
    <property type="project" value="InterPro"/>
</dbReference>
<dbReference type="Proteomes" id="UP001341281">
    <property type="component" value="Chromosome 05"/>
</dbReference>
<gene>
    <name evidence="4" type="ORF">U9M48_024718</name>
</gene>
<dbReference type="Pfam" id="PF14223">
    <property type="entry name" value="Retrotran_gag_2"/>
    <property type="match status" value="1"/>
</dbReference>
<keyword evidence="5" id="KW-1185">Reference proteome</keyword>